<sequence>MSISVVNDPQLPAELYEILFRPNQSLTSLLPKMAMTTLHSIKSIEIDLSIPSNHQPWSWNLTSNLINFLYRQ</sequence>
<name>A0AC34QZ59_9BILA</name>
<dbReference type="WBParaSite" id="JU765_v2.g20593.t1">
    <property type="protein sequence ID" value="JU765_v2.g20593.t1"/>
    <property type="gene ID" value="JU765_v2.g20593"/>
</dbReference>
<protein>
    <submittedName>
        <fullName evidence="2">Uncharacterized protein</fullName>
    </submittedName>
</protein>
<dbReference type="Proteomes" id="UP000887576">
    <property type="component" value="Unplaced"/>
</dbReference>
<evidence type="ECO:0000313" key="2">
    <source>
        <dbReference type="WBParaSite" id="JU765_v2.g20593.t1"/>
    </source>
</evidence>
<accession>A0AC34QZ59</accession>
<proteinExistence type="predicted"/>
<organism evidence="1 2">
    <name type="scientific">Panagrolaimus sp. JU765</name>
    <dbReference type="NCBI Taxonomy" id="591449"/>
    <lineage>
        <taxon>Eukaryota</taxon>
        <taxon>Metazoa</taxon>
        <taxon>Ecdysozoa</taxon>
        <taxon>Nematoda</taxon>
        <taxon>Chromadorea</taxon>
        <taxon>Rhabditida</taxon>
        <taxon>Tylenchina</taxon>
        <taxon>Panagrolaimomorpha</taxon>
        <taxon>Panagrolaimoidea</taxon>
        <taxon>Panagrolaimidae</taxon>
        <taxon>Panagrolaimus</taxon>
    </lineage>
</organism>
<reference evidence="2" key="1">
    <citation type="submission" date="2022-11" db="UniProtKB">
        <authorList>
            <consortium name="WormBaseParasite"/>
        </authorList>
    </citation>
    <scope>IDENTIFICATION</scope>
</reference>
<evidence type="ECO:0000313" key="1">
    <source>
        <dbReference type="Proteomes" id="UP000887576"/>
    </source>
</evidence>